<evidence type="ECO:0000259" key="2">
    <source>
        <dbReference type="Pfam" id="PF18271"/>
    </source>
</evidence>
<dbReference type="Proteomes" id="UP001610446">
    <property type="component" value="Unassembled WGS sequence"/>
</dbReference>
<feature type="chain" id="PRO_5045439363" description="Glycoside hydrolase 131 catalytic N-terminal domain-containing protein" evidence="1">
    <location>
        <begin position="22"/>
        <end position="259"/>
    </location>
</feature>
<reference evidence="3 4" key="1">
    <citation type="submission" date="2024-07" db="EMBL/GenBank/DDBJ databases">
        <title>Section-level genome sequencing and comparative genomics of Aspergillus sections Usti and Cavernicolus.</title>
        <authorList>
            <consortium name="Lawrence Berkeley National Laboratory"/>
            <person name="Nybo J.L."/>
            <person name="Vesth T.C."/>
            <person name="Theobald S."/>
            <person name="Frisvad J.C."/>
            <person name="Larsen T.O."/>
            <person name="Kjaerboelling I."/>
            <person name="Rothschild-Mancinelli K."/>
            <person name="Lyhne E.K."/>
            <person name="Kogle M.E."/>
            <person name="Barry K."/>
            <person name="Clum A."/>
            <person name="Na H."/>
            <person name="Ledsgaard L."/>
            <person name="Lin J."/>
            <person name="Lipzen A."/>
            <person name="Kuo A."/>
            <person name="Riley R."/>
            <person name="Mondo S."/>
            <person name="Labutti K."/>
            <person name="Haridas S."/>
            <person name="Pangalinan J."/>
            <person name="Salamov A.A."/>
            <person name="Simmons B.A."/>
            <person name="Magnuson J.K."/>
            <person name="Chen J."/>
            <person name="Drula E."/>
            <person name="Henrissat B."/>
            <person name="Wiebenga A."/>
            <person name="Lubbers R.J."/>
            <person name="Gomes A.C."/>
            <person name="Makela M.R."/>
            <person name="Stajich J."/>
            <person name="Grigoriev I.V."/>
            <person name="Mortensen U.H."/>
            <person name="De Vries R.P."/>
            <person name="Baker S.E."/>
            <person name="Andersen M.R."/>
        </authorList>
    </citation>
    <scope>NUCLEOTIDE SEQUENCE [LARGE SCALE GENOMIC DNA]</scope>
    <source>
        <strain evidence="3 4">CBS 123904</strain>
    </source>
</reference>
<keyword evidence="1" id="KW-0732">Signal</keyword>
<sequence>MKARQIPILLSAAAGLPLVSAGTVLWSGVFNESYTVEDFDKWSWSNQIPPYQWYIHGSGATDTYLGVSADFKNPNSTLADEAQGVRITIDDTSSWNGQTMMRSELIPQITSGTDLGSGVRYYHFSLSASEENFPTSEFEHQVAFFESHFTELKYGGSASDLTWYAGGTAQWSTALEAGVWYNFAYGIDFDSSTVALYASTGGEDLELVVDAVSASTSTNSADWHVGQLRLDQSAPGTGGAEDWFWSGVYVEEGDVTLAV</sequence>
<dbReference type="EMBL" id="JBFXLU010000091">
    <property type="protein sequence ID" value="KAL2843316.1"/>
    <property type="molecule type" value="Genomic_DNA"/>
</dbReference>
<keyword evidence="4" id="KW-1185">Reference proteome</keyword>
<dbReference type="PANTHER" id="PTHR34612:SF6">
    <property type="entry name" value="GLYCOSIDE HYDROLASE 131 CATALYTIC N-TERMINAL DOMAIN-CONTAINING PROTEIN"/>
    <property type="match status" value="1"/>
</dbReference>
<name>A0ABR4JTI5_9EURO</name>
<evidence type="ECO:0000313" key="4">
    <source>
        <dbReference type="Proteomes" id="UP001610446"/>
    </source>
</evidence>
<dbReference type="Pfam" id="PF18271">
    <property type="entry name" value="GH131_N"/>
    <property type="match status" value="1"/>
</dbReference>
<proteinExistence type="predicted"/>
<feature type="signal peptide" evidence="1">
    <location>
        <begin position="1"/>
        <end position="21"/>
    </location>
</feature>
<dbReference type="InterPro" id="IPR041524">
    <property type="entry name" value="GH131_N"/>
</dbReference>
<accession>A0ABR4JTI5</accession>
<comment type="caution">
    <text evidence="3">The sequence shown here is derived from an EMBL/GenBank/DDBJ whole genome shotgun (WGS) entry which is preliminary data.</text>
</comment>
<dbReference type="Gene3D" id="2.60.120.1160">
    <property type="match status" value="1"/>
</dbReference>
<dbReference type="PANTHER" id="PTHR34612">
    <property type="entry name" value="GH131_N DOMAIN-CONTAINING PROTEIN"/>
    <property type="match status" value="1"/>
</dbReference>
<evidence type="ECO:0000256" key="1">
    <source>
        <dbReference type="SAM" id="SignalP"/>
    </source>
</evidence>
<organism evidence="3 4">
    <name type="scientific">Aspergillus pseudoustus</name>
    <dbReference type="NCBI Taxonomy" id="1810923"/>
    <lineage>
        <taxon>Eukaryota</taxon>
        <taxon>Fungi</taxon>
        <taxon>Dikarya</taxon>
        <taxon>Ascomycota</taxon>
        <taxon>Pezizomycotina</taxon>
        <taxon>Eurotiomycetes</taxon>
        <taxon>Eurotiomycetidae</taxon>
        <taxon>Eurotiales</taxon>
        <taxon>Aspergillaceae</taxon>
        <taxon>Aspergillus</taxon>
        <taxon>Aspergillus subgen. Nidulantes</taxon>
    </lineage>
</organism>
<protein>
    <recommendedName>
        <fullName evidence="2">Glycoside hydrolase 131 catalytic N-terminal domain-containing protein</fullName>
    </recommendedName>
</protein>
<gene>
    <name evidence="3" type="ORF">BJY01DRAFT_264292</name>
</gene>
<evidence type="ECO:0000313" key="3">
    <source>
        <dbReference type="EMBL" id="KAL2843316.1"/>
    </source>
</evidence>
<feature type="domain" description="Glycoside hydrolase 131 catalytic N-terminal" evidence="2">
    <location>
        <begin position="24"/>
        <end position="255"/>
    </location>
</feature>